<organism evidence="2 3">
    <name type="scientific">Solanum verrucosum</name>
    <dbReference type="NCBI Taxonomy" id="315347"/>
    <lineage>
        <taxon>Eukaryota</taxon>
        <taxon>Viridiplantae</taxon>
        <taxon>Streptophyta</taxon>
        <taxon>Embryophyta</taxon>
        <taxon>Tracheophyta</taxon>
        <taxon>Spermatophyta</taxon>
        <taxon>Magnoliopsida</taxon>
        <taxon>eudicotyledons</taxon>
        <taxon>Gunneridae</taxon>
        <taxon>Pentapetalae</taxon>
        <taxon>asterids</taxon>
        <taxon>lamiids</taxon>
        <taxon>Solanales</taxon>
        <taxon>Solanaceae</taxon>
        <taxon>Solanoideae</taxon>
        <taxon>Solaneae</taxon>
        <taxon>Solanum</taxon>
    </lineage>
</organism>
<gene>
    <name evidence="2" type="ORF">MTR67_032188</name>
</gene>
<keyword evidence="1" id="KW-0472">Membrane</keyword>
<name>A0AAF0U3Y5_SOLVR</name>
<feature type="transmembrane region" description="Helical" evidence="1">
    <location>
        <begin position="118"/>
        <end position="135"/>
    </location>
</feature>
<evidence type="ECO:0000313" key="3">
    <source>
        <dbReference type="Proteomes" id="UP001234989"/>
    </source>
</evidence>
<reference evidence="2" key="1">
    <citation type="submission" date="2023-08" db="EMBL/GenBank/DDBJ databases">
        <title>A de novo genome assembly of Solanum verrucosum Schlechtendal, a Mexican diploid species geographically isolated from the other diploid A-genome species in potato relatives.</title>
        <authorList>
            <person name="Hosaka K."/>
        </authorList>
    </citation>
    <scope>NUCLEOTIDE SEQUENCE</scope>
    <source>
        <tissue evidence="2">Young leaves</tissue>
    </source>
</reference>
<keyword evidence="1" id="KW-0812">Transmembrane</keyword>
<dbReference type="AlphaFoldDB" id="A0AAF0U3Y5"/>
<protein>
    <submittedName>
        <fullName evidence="2">Uncharacterized protein</fullName>
    </submittedName>
</protein>
<proteinExistence type="predicted"/>
<keyword evidence="3" id="KW-1185">Reference proteome</keyword>
<evidence type="ECO:0000256" key="1">
    <source>
        <dbReference type="SAM" id="Phobius"/>
    </source>
</evidence>
<keyword evidence="1" id="KW-1133">Transmembrane helix</keyword>
<dbReference type="Proteomes" id="UP001234989">
    <property type="component" value="Chromosome 7"/>
</dbReference>
<sequence>MPDIPNSPFLRVDFETKIVEIIVNALQSCTKTEKETGCLLEMYHGSYTFPISWLGPPQNFSNVCRHDSLSSITGLLKDINLDDIQLKLLVVAAKILANLIVWALLYIGKGFCSNISSGIVHILGLLGCLVCYFLPPCISCTYSILMADASKNGVAQEAVQTIKRAQNHDGTDCWCDRGFIMGRNCAGPSMTTCLSEMLKMGVFTVIQSKVHRAKECLEEVYKPKEPETK</sequence>
<accession>A0AAF0U3Y5</accession>
<dbReference type="EMBL" id="CP133618">
    <property type="protein sequence ID" value="WMV38803.1"/>
    <property type="molecule type" value="Genomic_DNA"/>
</dbReference>
<feature type="transmembrane region" description="Helical" evidence="1">
    <location>
        <begin position="84"/>
        <end position="106"/>
    </location>
</feature>
<evidence type="ECO:0000313" key="2">
    <source>
        <dbReference type="EMBL" id="WMV38803.1"/>
    </source>
</evidence>